<evidence type="ECO:0000256" key="2">
    <source>
        <dbReference type="ARBA" id="ARBA00010107"/>
    </source>
</evidence>
<feature type="domain" description="MYST-type HAT" evidence="15">
    <location>
        <begin position="1"/>
        <end position="253"/>
    </location>
</feature>
<evidence type="ECO:0000256" key="13">
    <source>
        <dbReference type="PIRSR" id="PIRSR602717-51"/>
    </source>
</evidence>
<protein>
    <recommendedName>
        <fullName evidence="3">histone acetyltransferase</fullName>
        <ecNumber evidence="3">2.3.1.48</ecNumber>
    </recommendedName>
</protein>
<comment type="subcellular location">
    <subcellularLocation>
        <location evidence="1">Nucleus</location>
    </subcellularLocation>
</comment>
<dbReference type="OrthoDB" id="787137at2759"/>
<evidence type="ECO:0000256" key="8">
    <source>
        <dbReference type="ARBA" id="ARBA00022990"/>
    </source>
</evidence>
<evidence type="ECO:0000256" key="12">
    <source>
        <dbReference type="ARBA" id="ARBA00023315"/>
    </source>
</evidence>
<keyword evidence="8" id="KW-0007">Acetylation</keyword>
<evidence type="ECO:0000313" key="16">
    <source>
        <dbReference type="EMBL" id="KIO17583.1"/>
    </source>
</evidence>
<keyword evidence="4" id="KW-0808">Transferase</keyword>
<dbReference type="EMBL" id="KN823365">
    <property type="protein sequence ID" value="KIO17583.1"/>
    <property type="molecule type" value="Genomic_DNA"/>
</dbReference>
<evidence type="ECO:0000256" key="4">
    <source>
        <dbReference type="ARBA" id="ARBA00022679"/>
    </source>
</evidence>
<keyword evidence="11" id="KW-0539">Nucleus</keyword>
<organism evidence="16 17">
    <name type="scientific">Tulasnella calospora MUT 4182</name>
    <dbReference type="NCBI Taxonomy" id="1051891"/>
    <lineage>
        <taxon>Eukaryota</taxon>
        <taxon>Fungi</taxon>
        <taxon>Dikarya</taxon>
        <taxon>Basidiomycota</taxon>
        <taxon>Agaricomycotina</taxon>
        <taxon>Agaricomycetes</taxon>
        <taxon>Cantharellales</taxon>
        <taxon>Tulasnellaceae</taxon>
        <taxon>Tulasnella</taxon>
    </lineage>
</organism>
<dbReference type="Gene3D" id="1.10.10.10">
    <property type="entry name" value="Winged helix-like DNA-binding domain superfamily/Winged helix DNA-binding domain"/>
    <property type="match status" value="1"/>
</dbReference>
<dbReference type="Gene3D" id="3.40.630.30">
    <property type="match status" value="1"/>
</dbReference>
<evidence type="ECO:0000256" key="1">
    <source>
        <dbReference type="ARBA" id="ARBA00004123"/>
    </source>
</evidence>
<keyword evidence="6" id="KW-0863">Zinc-finger</keyword>
<evidence type="ECO:0000313" key="17">
    <source>
        <dbReference type="Proteomes" id="UP000054248"/>
    </source>
</evidence>
<evidence type="ECO:0000259" key="15">
    <source>
        <dbReference type="PROSITE" id="PS51726"/>
    </source>
</evidence>
<evidence type="ECO:0000256" key="9">
    <source>
        <dbReference type="ARBA" id="ARBA00023015"/>
    </source>
</evidence>
<dbReference type="InterPro" id="IPR016181">
    <property type="entry name" value="Acyl_CoA_acyltransferase"/>
</dbReference>
<dbReference type="GO" id="GO:0046972">
    <property type="term" value="F:histone H4K16 acetyltransferase activity"/>
    <property type="evidence" value="ECO:0007669"/>
    <property type="project" value="TreeGrafter"/>
</dbReference>
<dbReference type="Gene3D" id="3.30.60.60">
    <property type="entry name" value="N-acetyl transferase-like"/>
    <property type="match status" value="1"/>
</dbReference>
<dbReference type="InterPro" id="IPR050603">
    <property type="entry name" value="MYST_HAT"/>
</dbReference>
<dbReference type="AlphaFoldDB" id="A0A0C3K836"/>
<dbReference type="InterPro" id="IPR036388">
    <property type="entry name" value="WH-like_DNA-bd_sf"/>
</dbReference>
<feature type="region of interest" description="Disordered" evidence="14">
    <location>
        <begin position="1"/>
        <end position="60"/>
    </location>
</feature>
<keyword evidence="10" id="KW-0804">Transcription</keyword>
<accession>A0A0C3K836</accession>
<dbReference type="PROSITE" id="PS51726">
    <property type="entry name" value="MYST_HAT"/>
    <property type="match status" value="1"/>
</dbReference>
<reference evidence="16 17" key="1">
    <citation type="submission" date="2014-04" db="EMBL/GenBank/DDBJ databases">
        <authorList>
            <consortium name="DOE Joint Genome Institute"/>
            <person name="Kuo A."/>
            <person name="Girlanda M."/>
            <person name="Perotto S."/>
            <person name="Kohler A."/>
            <person name="Nagy L.G."/>
            <person name="Floudas D."/>
            <person name="Copeland A."/>
            <person name="Barry K.W."/>
            <person name="Cichocki N."/>
            <person name="Veneault-Fourrey C."/>
            <person name="LaButti K."/>
            <person name="Lindquist E.A."/>
            <person name="Lipzen A."/>
            <person name="Lundell T."/>
            <person name="Morin E."/>
            <person name="Murat C."/>
            <person name="Sun H."/>
            <person name="Tunlid A."/>
            <person name="Henrissat B."/>
            <person name="Grigoriev I.V."/>
            <person name="Hibbett D.S."/>
            <person name="Martin F."/>
            <person name="Nordberg H.P."/>
            <person name="Cantor M.N."/>
            <person name="Hua S.X."/>
        </authorList>
    </citation>
    <scope>NUCLEOTIDE SEQUENCE [LARGE SCALE GENOMIC DNA]</scope>
    <source>
        <strain evidence="16 17">MUT 4182</strain>
    </source>
</reference>
<dbReference type="PANTHER" id="PTHR10615">
    <property type="entry name" value="HISTONE ACETYLTRANSFERASE"/>
    <property type="match status" value="1"/>
</dbReference>
<proteinExistence type="inferred from homology"/>
<keyword evidence="9" id="KW-0805">Transcription regulation</keyword>
<keyword evidence="7" id="KW-0862">Zinc</keyword>
<evidence type="ECO:0000256" key="5">
    <source>
        <dbReference type="ARBA" id="ARBA00022723"/>
    </source>
</evidence>
<evidence type="ECO:0000256" key="10">
    <source>
        <dbReference type="ARBA" id="ARBA00023163"/>
    </source>
</evidence>
<dbReference type="GO" id="GO:0006355">
    <property type="term" value="P:regulation of DNA-templated transcription"/>
    <property type="evidence" value="ECO:0007669"/>
    <property type="project" value="InterPro"/>
</dbReference>
<dbReference type="SUPFAM" id="SSF55729">
    <property type="entry name" value="Acyl-CoA N-acyltransferases (Nat)"/>
    <property type="match status" value="1"/>
</dbReference>
<dbReference type="EC" id="2.3.1.48" evidence="3"/>
<feature type="active site" description="Proton donor/acceptor" evidence="13">
    <location>
        <position position="229"/>
    </location>
</feature>
<name>A0A0C3K836_9AGAM</name>
<gene>
    <name evidence="16" type="ORF">M407DRAFT_84843</name>
</gene>
<dbReference type="InterPro" id="IPR002717">
    <property type="entry name" value="HAT_MYST-type"/>
</dbReference>
<keyword evidence="17" id="KW-1185">Reference proteome</keyword>
<dbReference type="HOGENOM" id="CLU_011815_0_3_1"/>
<dbReference type="PANTHER" id="PTHR10615:SF219">
    <property type="entry name" value="HISTONE ACETYLTRANSFERASE KAT5"/>
    <property type="match status" value="1"/>
</dbReference>
<dbReference type="Proteomes" id="UP000054248">
    <property type="component" value="Unassembled WGS sequence"/>
</dbReference>
<evidence type="ECO:0000256" key="3">
    <source>
        <dbReference type="ARBA" id="ARBA00013184"/>
    </source>
</evidence>
<comment type="similarity">
    <text evidence="2">Belongs to the MYST (SAS/MOZ) family.</text>
</comment>
<evidence type="ECO:0000256" key="7">
    <source>
        <dbReference type="ARBA" id="ARBA00022833"/>
    </source>
</evidence>
<evidence type="ECO:0000256" key="6">
    <source>
        <dbReference type="ARBA" id="ARBA00022771"/>
    </source>
</evidence>
<dbReference type="Pfam" id="PF01853">
    <property type="entry name" value="MOZ_SAS"/>
    <property type="match status" value="1"/>
</dbReference>
<dbReference type="STRING" id="1051891.A0A0C3K836"/>
<dbReference type="GO" id="GO:0035267">
    <property type="term" value="C:NuA4 histone acetyltransferase complex"/>
    <property type="evidence" value="ECO:0007669"/>
    <property type="project" value="TreeGrafter"/>
</dbReference>
<dbReference type="GO" id="GO:0005634">
    <property type="term" value="C:nucleus"/>
    <property type="evidence" value="ECO:0007669"/>
    <property type="project" value="UniProtKB-SubCell"/>
</dbReference>
<keyword evidence="12" id="KW-0012">Acyltransferase</keyword>
<reference evidence="17" key="2">
    <citation type="submission" date="2015-01" db="EMBL/GenBank/DDBJ databases">
        <title>Evolutionary Origins and Diversification of the Mycorrhizal Mutualists.</title>
        <authorList>
            <consortium name="DOE Joint Genome Institute"/>
            <consortium name="Mycorrhizal Genomics Consortium"/>
            <person name="Kohler A."/>
            <person name="Kuo A."/>
            <person name="Nagy L.G."/>
            <person name="Floudas D."/>
            <person name="Copeland A."/>
            <person name="Barry K.W."/>
            <person name="Cichocki N."/>
            <person name="Veneault-Fourrey C."/>
            <person name="LaButti K."/>
            <person name="Lindquist E.A."/>
            <person name="Lipzen A."/>
            <person name="Lundell T."/>
            <person name="Morin E."/>
            <person name="Murat C."/>
            <person name="Riley R."/>
            <person name="Ohm R."/>
            <person name="Sun H."/>
            <person name="Tunlid A."/>
            <person name="Henrissat B."/>
            <person name="Grigoriev I.V."/>
            <person name="Hibbett D.S."/>
            <person name="Martin F."/>
        </authorList>
    </citation>
    <scope>NUCLEOTIDE SEQUENCE [LARGE SCALE GENOMIC DNA]</scope>
    <source>
        <strain evidence="17">MUT 4182</strain>
    </source>
</reference>
<evidence type="ECO:0000256" key="11">
    <source>
        <dbReference type="ARBA" id="ARBA00023242"/>
    </source>
</evidence>
<dbReference type="FunFam" id="3.40.630.30:FF:000156">
    <property type="entry name" value="Histone acetyltransferase"/>
    <property type="match status" value="1"/>
</dbReference>
<keyword evidence="5" id="KW-0479">Metal-binding</keyword>
<evidence type="ECO:0000256" key="14">
    <source>
        <dbReference type="SAM" id="MobiDB-lite"/>
    </source>
</evidence>
<dbReference type="GO" id="GO:0008270">
    <property type="term" value="F:zinc ion binding"/>
    <property type="evidence" value="ECO:0007669"/>
    <property type="project" value="UniProtKB-KW"/>
</dbReference>
<sequence>MKTWYYSPYPVADDAEAPPLSSTSHPPATGRKGREKERGGSTEGGLDSPTPGLSAAPTQRAHGRTADLLAASSVGRLGSSVEQAKLWVCDRCFKYMREGISWELHIKKCDVKNPPGRKVYQRGAHTIWEVDGAEQKLFCQNLALFGKLFIDVKTIFFDCENFMFYLLTDADSQRDHVLGFFSKEKVSYDDWNLACIITFPPYQKKGYGMLLIEFSYELSRRAGKLGTPERPLSDLGLRGYLSYWVATLVRFFR</sequence>